<sequence>MNEPRSQWLEKRKRGIGGSDAAAALGQSRHKTAHQLYLEKTGQIPGDVMASPDAVERMEFGRLIEQVIADMYARRYNVRLRKHNKLAVHPRFPWMIGSFDRTVDGQRIGLECKNVDSLSYRFGGWGDEHSDQVPQEYLLQCAHYLAVSGYDAWVLAACVGGNSLKIFRVERDSELVELIEHGEAEFWQHIERSEAPPLDYQHPTAIPLLKRLFPGTSGETIRLPAEAEAMHHARLDFTEQAELMSKGADAAKARILHMMGEAAVGLLPNGGGYTRKVIKRDGYTVEPSTYVDLRFSARKGEKT</sequence>
<gene>
    <name evidence="1" type="ORF">VSR83_27840</name>
</gene>
<reference evidence="1" key="1">
    <citation type="submission" date="2024-01" db="EMBL/GenBank/DDBJ databases">
        <title>The diversity of rhizobia nodulating Mimosa spp. in eleven states of Brazil covering several biomes is determined by host plant, location, and edaphic factors.</title>
        <authorList>
            <person name="Rouws L."/>
            <person name="Barauna A."/>
            <person name="Beukes C."/>
            <person name="De Faria S.M."/>
            <person name="Gross E."/>
            <person name="Dos Reis Junior F.B."/>
            <person name="Simon M."/>
            <person name="Maluk M."/>
            <person name="Odee D.W."/>
            <person name="Kenicer G."/>
            <person name="Young J.P.W."/>
            <person name="Reis V.M."/>
            <person name="Zilli J."/>
            <person name="James E.K."/>
        </authorList>
    </citation>
    <scope>NUCLEOTIDE SEQUENCE</scope>
    <source>
        <strain evidence="1">JPY452</strain>
    </source>
</reference>
<dbReference type="EMBL" id="JAYMRU010000024">
    <property type="protein sequence ID" value="MEM5403803.1"/>
    <property type="molecule type" value="Genomic_DNA"/>
</dbReference>
<name>A0ACC6RQ76_9BURK</name>
<evidence type="ECO:0000313" key="2">
    <source>
        <dbReference type="Proteomes" id="UP001392318"/>
    </source>
</evidence>
<comment type="caution">
    <text evidence="1">The sequence shown here is derived from an EMBL/GenBank/DDBJ whole genome shotgun (WGS) entry which is preliminary data.</text>
</comment>
<organism evidence="1 2">
    <name type="scientific">Paraburkholderia unamae</name>
    <dbReference type="NCBI Taxonomy" id="219649"/>
    <lineage>
        <taxon>Bacteria</taxon>
        <taxon>Pseudomonadati</taxon>
        <taxon>Pseudomonadota</taxon>
        <taxon>Betaproteobacteria</taxon>
        <taxon>Burkholderiales</taxon>
        <taxon>Burkholderiaceae</taxon>
        <taxon>Paraburkholderia</taxon>
    </lineage>
</organism>
<dbReference type="Proteomes" id="UP001392318">
    <property type="component" value="Unassembled WGS sequence"/>
</dbReference>
<proteinExistence type="predicted"/>
<evidence type="ECO:0000313" key="1">
    <source>
        <dbReference type="EMBL" id="MEM5403803.1"/>
    </source>
</evidence>
<accession>A0ACC6RQ76</accession>
<protein>
    <submittedName>
        <fullName evidence="1">YqaJ viral recombinase family protein</fullName>
    </submittedName>
</protein>
<keyword evidence="2" id="KW-1185">Reference proteome</keyword>